<protein>
    <submittedName>
        <fullName evidence="1">Uncharacterized protein</fullName>
    </submittedName>
</protein>
<accession>A0A2K3V0R0</accession>
<keyword evidence="2" id="KW-1185">Reference proteome</keyword>
<dbReference type="RefSeq" id="WP_103312811.1">
    <property type="nucleotide sequence ID" value="NZ_PPPD01000001.1"/>
</dbReference>
<gene>
    <name evidence="1" type="ORF">CVO96_14340</name>
</gene>
<reference evidence="1 2" key="1">
    <citation type="submission" date="2018-01" db="EMBL/GenBank/DDBJ databases">
        <title>Deinococcus koreensis sp. nov., a radiation-resistant bacterium isolated from river water.</title>
        <authorList>
            <person name="Choi A."/>
        </authorList>
    </citation>
    <scope>NUCLEOTIDE SEQUENCE [LARGE SCALE GENOMIC DNA]</scope>
    <source>
        <strain evidence="1 2">SJW1-2</strain>
    </source>
</reference>
<evidence type="ECO:0000313" key="1">
    <source>
        <dbReference type="EMBL" id="PNY82377.1"/>
    </source>
</evidence>
<comment type="caution">
    <text evidence="1">The sequence shown here is derived from an EMBL/GenBank/DDBJ whole genome shotgun (WGS) entry which is preliminary data.</text>
</comment>
<dbReference type="OrthoDB" id="73357at2"/>
<evidence type="ECO:0000313" key="2">
    <source>
        <dbReference type="Proteomes" id="UP000236379"/>
    </source>
</evidence>
<dbReference type="AlphaFoldDB" id="A0A2K3V0R0"/>
<dbReference type="Proteomes" id="UP000236379">
    <property type="component" value="Unassembled WGS sequence"/>
</dbReference>
<organism evidence="1 2">
    <name type="scientific">Deinococcus koreensis</name>
    <dbReference type="NCBI Taxonomy" id="2054903"/>
    <lineage>
        <taxon>Bacteria</taxon>
        <taxon>Thermotogati</taxon>
        <taxon>Deinococcota</taxon>
        <taxon>Deinococci</taxon>
        <taxon>Deinococcales</taxon>
        <taxon>Deinococcaceae</taxon>
        <taxon>Deinococcus</taxon>
    </lineage>
</organism>
<dbReference type="EMBL" id="PPPD01000001">
    <property type="protein sequence ID" value="PNY82377.1"/>
    <property type="molecule type" value="Genomic_DNA"/>
</dbReference>
<name>A0A2K3V0R0_9DEIO</name>
<sequence length="111" mass="11733">MTPTELLDFLAARGGQEYRVTALLHAGKGRKATVRELGEYRLTTRGEAVQACGPSGQTRQLSRGEFLSVFGSYRFAPPLATGLMTDLGPLFAGSEQAAADGAEIRTTSTPG</sequence>
<proteinExistence type="predicted"/>